<dbReference type="InterPro" id="IPR013574">
    <property type="entry name" value="Glucan-bd_C/Surface_Ag-I/II_V"/>
</dbReference>
<evidence type="ECO:0000259" key="1">
    <source>
        <dbReference type="Pfam" id="PF08363"/>
    </source>
</evidence>
<dbReference type="InterPro" id="IPR036234">
    <property type="entry name" value="SA_I/II_PAC_V_sf"/>
</dbReference>
<dbReference type="Pfam" id="PF08363">
    <property type="entry name" value="GbpC"/>
    <property type="match status" value="1"/>
</dbReference>
<dbReference type="Proteomes" id="UP000316394">
    <property type="component" value="Chromosome"/>
</dbReference>
<dbReference type="EMBL" id="CP041676">
    <property type="protein sequence ID" value="QDR72746.1"/>
    <property type="molecule type" value="Genomic_DNA"/>
</dbReference>
<dbReference type="Gene3D" id="2.60.530.10">
    <property type="entry name" value="Major cell-surface adhesin PAc"/>
    <property type="match status" value="1"/>
</dbReference>
<dbReference type="AlphaFoldDB" id="A0A517D5X4"/>
<dbReference type="SUPFAM" id="SSF74914">
    <property type="entry name" value="V-region of surface antigen I/II (SA I/II, PAC)"/>
    <property type="match status" value="1"/>
</dbReference>
<proteinExistence type="predicted"/>
<evidence type="ECO:0000313" key="2">
    <source>
        <dbReference type="EMBL" id="QDR72746.1"/>
    </source>
</evidence>
<feature type="domain" description="Glucan-binding protein C/Surface antigen I/II V-domain" evidence="1">
    <location>
        <begin position="89"/>
        <end position="308"/>
    </location>
</feature>
<accession>A0A517D5X4</accession>
<reference evidence="2 3" key="1">
    <citation type="submission" date="2019-07" db="EMBL/GenBank/DDBJ databases">
        <title>Gastrointestinal microbiota of Peromyscus leucopus, the white-footed mouse.</title>
        <authorList>
            <person name="Milovic A."/>
            <person name="Bassam K."/>
            <person name="Barbour A.G."/>
        </authorList>
    </citation>
    <scope>NUCLEOTIDE SEQUENCE [LARGE SCALE GENOMIC DNA]</scope>
    <source>
        <strain evidence="2 3">LL7</strain>
    </source>
</reference>
<name>A0A517D5X4_LIMRT</name>
<organism evidence="2 3">
    <name type="scientific">Limosilactobacillus reuteri</name>
    <name type="common">Lactobacillus reuteri</name>
    <dbReference type="NCBI Taxonomy" id="1598"/>
    <lineage>
        <taxon>Bacteria</taxon>
        <taxon>Bacillati</taxon>
        <taxon>Bacillota</taxon>
        <taxon>Bacilli</taxon>
        <taxon>Lactobacillales</taxon>
        <taxon>Lactobacillaceae</taxon>
        <taxon>Limosilactobacillus</taxon>
    </lineage>
</organism>
<sequence length="336" mass="37526">MLVFLPWLLRNKIIQNNTVTQKQNNSEYDNAITLWKSKVANNKDGITSDEIKQTLYLSKEPQAVVSIKEDKTAVDHIQNENPIFLYDGTQQGTFLTATYTNLKNSYFIQNGQKVRIAKIVRRFSNLKSLVTPTTIAFWTGTNDQHANSEQLKKTALFVCKDPWYGANFRNATAVTVTDEFYDNLGNKIDPTGGYYIIGSLNYTGNADHESVRGTGVKPMTIAGSSINIQKDGSLMANSSNEVRLSNNGLTVTSTPGNNNWDGTDSSHSDRKYLYYGAGVLKITSSTPSLTFETSGDNPNENIGAQWFQITTDLLANPIQRKTTQTHYHYNQAYDLI</sequence>
<evidence type="ECO:0000313" key="3">
    <source>
        <dbReference type="Proteomes" id="UP000316394"/>
    </source>
</evidence>
<protein>
    <recommendedName>
        <fullName evidence="1">Glucan-binding protein C/Surface antigen I/II V-domain domain-containing protein</fullName>
    </recommendedName>
</protein>
<gene>
    <name evidence="2" type="ORF">FOD75_06435</name>
</gene>